<name>A0A0W0SM75_9GAMM</name>
<dbReference type="EMBL" id="LNXV01000009">
    <property type="protein sequence ID" value="KTC84479.1"/>
    <property type="molecule type" value="Genomic_DNA"/>
</dbReference>
<organism evidence="3 4">
    <name type="scientific">Legionella brunensis</name>
    <dbReference type="NCBI Taxonomy" id="29422"/>
    <lineage>
        <taxon>Bacteria</taxon>
        <taxon>Pseudomonadati</taxon>
        <taxon>Pseudomonadota</taxon>
        <taxon>Gammaproteobacteria</taxon>
        <taxon>Legionellales</taxon>
        <taxon>Legionellaceae</taxon>
        <taxon>Legionella</taxon>
    </lineage>
</organism>
<reference evidence="3 4" key="1">
    <citation type="submission" date="2015-11" db="EMBL/GenBank/DDBJ databases">
        <title>Genomic analysis of 38 Legionella species identifies large and diverse effector repertoires.</title>
        <authorList>
            <person name="Burstein D."/>
            <person name="Amaro F."/>
            <person name="Zusman T."/>
            <person name="Lifshitz Z."/>
            <person name="Cohen O."/>
            <person name="Gilbert J.A."/>
            <person name="Pupko T."/>
            <person name="Shuman H.A."/>
            <person name="Segal G."/>
        </authorList>
    </citation>
    <scope>NUCLEOTIDE SEQUENCE [LARGE SCALE GENOMIC DNA]</scope>
    <source>
        <strain evidence="3 4">ATCC 43878</strain>
    </source>
</reference>
<comment type="caution">
    <text evidence="3">The sequence shown here is derived from an EMBL/GenBank/DDBJ whole genome shotgun (WGS) entry which is preliminary data.</text>
</comment>
<dbReference type="AlphaFoldDB" id="A0A0W0SM75"/>
<keyword evidence="1" id="KW-0175">Coiled coil</keyword>
<evidence type="ECO:0000256" key="2">
    <source>
        <dbReference type="SAM" id="MobiDB-lite"/>
    </source>
</evidence>
<evidence type="ECO:0000313" key="3">
    <source>
        <dbReference type="EMBL" id="KTC84479.1"/>
    </source>
</evidence>
<dbReference type="Proteomes" id="UP000054742">
    <property type="component" value="Unassembled WGS sequence"/>
</dbReference>
<sequence>MTTTLKELQELEKTMASKRSEAVMLKNTGQFAEAIQVLQEAQMAYHNKVGQLPGVSHKDYTTMKALKDDKLRPAFEQLQELETRFKEEQQQKAKQEEVQRKKLEEKQRQEEEKKRHAEEQEKQRKIEEEQKKAVEEKKETVEEKKETAEEKKETAEEKKETVGEKKETVGEKKKEAKKETAEEEKKQRQAEEKGKKIAIAADKMLDAVASFSATVDELATQAQQDKGSSRKRDIHKAAEELLGALKGLANDYLSNDPLNNDNQIKFKNEFSKLVDNAQKSALAQEPTVWAAFKSCLKSIANAFISLGTSNKERFYNTEPKVITELKEMRDQLAKGDLTEEAAPEAPKYSGIQ</sequence>
<feature type="region of interest" description="Disordered" evidence="2">
    <location>
        <begin position="82"/>
        <end position="194"/>
    </location>
</feature>
<proteinExistence type="predicted"/>
<dbReference type="PATRIC" id="fig|29422.6.peg.1424"/>
<dbReference type="STRING" id="29422.Lbru_1347"/>
<evidence type="ECO:0000256" key="1">
    <source>
        <dbReference type="SAM" id="Coils"/>
    </source>
</evidence>
<evidence type="ECO:0000313" key="4">
    <source>
        <dbReference type="Proteomes" id="UP000054742"/>
    </source>
</evidence>
<dbReference type="RefSeq" id="WP_058441430.1">
    <property type="nucleotide sequence ID" value="NZ_LNXV01000009.1"/>
</dbReference>
<feature type="coiled-coil region" evidence="1">
    <location>
        <begin position="1"/>
        <end position="28"/>
    </location>
</feature>
<accession>A0A0W0SM75</accession>
<keyword evidence="4" id="KW-1185">Reference proteome</keyword>
<feature type="region of interest" description="Disordered" evidence="2">
    <location>
        <begin position="333"/>
        <end position="352"/>
    </location>
</feature>
<gene>
    <name evidence="3" type="ORF">Lbru_1347</name>
</gene>
<protein>
    <submittedName>
        <fullName evidence="3">Uncharacterized protein</fullName>
    </submittedName>
</protein>